<evidence type="ECO:0000313" key="19">
    <source>
        <dbReference type="Proteomes" id="UP000053235"/>
    </source>
</evidence>
<evidence type="ECO:0000256" key="15">
    <source>
        <dbReference type="SAM" id="Phobius"/>
    </source>
</evidence>
<dbReference type="InterPro" id="IPR034227">
    <property type="entry name" value="CuRO_UO_II"/>
</dbReference>
<keyword evidence="5 14" id="KW-0679">Respiratory chain</keyword>
<evidence type="ECO:0000256" key="8">
    <source>
        <dbReference type="ARBA" id="ARBA00022982"/>
    </source>
</evidence>
<evidence type="ECO:0000256" key="9">
    <source>
        <dbReference type="ARBA" id="ARBA00022989"/>
    </source>
</evidence>
<dbReference type="SUPFAM" id="SSF49503">
    <property type="entry name" value="Cupredoxins"/>
    <property type="match status" value="1"/>
</dbReference>
<evidence type="ECO:0000256" key="11">
    <source>
        <dbReference type="ARBA" id="ARBA00023136"/>
    </source>
</evidence>
<evidence type="ECO:0000259" key="16">
    <source>
        <dbReference type="PROSITE" id="PS50857"/>
    </source>
</evidence>
<name>A0A0M7AQH9_9HYPH</name>
<dbReference type="STRING" id="388408.LAX5112_04377"/>
<keyword evidence="9 15" id="KW-1133">Transmembrane helix</keyword>
<dbReference type="GO" id="GO:0004129">
    <property type="term" value="F:cytochrome-c oxidase activity"/>
    <property type="evidence" value="ECO:0007669"/>
    <property type="project" value="UniProtKB-UniRule"/>
</dbReference>
<proteinExistence type="inferred from homology"/>
<dbReference type="InterPro" id="IPR011759">
    <property type="entry name" value="Cyt_c_oxidase_su2_TM_dom"/>
</dbReference>
<dbReference type="InterPro" id="IPR006333">
    <property type="entry name" value="Cyt_o_ubiquinol_oxidase_su2"/>
</dbReference>
<evidence type="ECO:0000256" key="13">
    <source>
        <dbReference type="ARBA" id="ARBA00023288"/>
    </source>
</evidence>
<dbReference type="SUPFAM" id="SSF81464">
    <property type="entry name" value="Cytochrome c oxidase subunit II-like, transmembrane region"/>
    <property type="match status" value="1"/>
</dbReference>
<sequence>MIGSGTPLHWVRQLGAAAAIAVLVSGCALSEAPILYPQGPIALAQRDLLFTAFWLMMIVAIPAILLTLLFVYRYRSRHHSTAAYTPEWEGSWKIETVVWLVPAAIIIVLGTLVWRDTHKLDPYKELASDKPPFEVQAIALDWKWLFVYPELGVASVNELAFPADRPLSIKITSDTVMNSLMIPALGGQIYAMAGMRTEMNLLADGPGTFKGRNTMYSGDGFSDQHFLAHALTEADFTAWKEKVTGSPDALDAKTYLEVTKQSVANPVAYYSSVEPNLFGLILRKYAPIVGPLESKAAELICRGAA</sequence>
<evidence type="ECO:0000256" key="1">
    <source>
        <dbReference type="ARBA" id="ARBA00004651"/>
    </source>
</evidence>
<keyword evidence="4 14" id="KW-1003">Cell membrane</keyword>
<feature type="transmembrane region" description="Helical" evidence="15">
    <location>
        <begin position="14"/>
        <end position="36"/>
    </location>
</feature>
<dbReference type="GO" id="GO:0005886">
    <property type="term" value="C:plasma membrane"/>
    <property type="evidence" value="ECO:0007669"/>
    <property type="project" value="UniProtKB-SubCell"/>
</dbReference>
<evidence type="ECO:0000256" key="5">
    <source>
        <dbReference type="ARBA" id="ARBA00022660"/>
    </source>
</evidence>
<dbReference type="CDD" id="cd04212">
    <property type="entry name" value="CuRO_UO_II"/>
    <property type="match status" value="1"/>
</dbReference>
<dbReference type="Gene3D" id="2.60.40.420">
    <property type="entry name" value="Cupredoxins - blue copper proteins"/>
    <property type="match status" value="1"/>
</dbReference>
<evidence type="ECO:0000256" key="4">
    <source>
        <dbReference type="ARBA" id="ARBA00022475"/>
    </source>
</evidence>
<comment type="subcellular location">
    <subcellularLocation>
        <location evidence="1">Cell membrane</location>
        <topology evidence="1">Multi-pass membrane protein</topology>
    </subcellularLocation>
</comment>
<keyword evidence="19" id="KW-1185">Reference proteome</keyword>
<dbReference type="PANTHER" id="PTHR22888">
    <property type="entry name" value="CYTOCHROME C OXIDASE, SUBUNIT II"/>
    <property type="match status" value="1"/>
</dbReference>
<dbReference type="Proteomes" id="UP000053235">
    <property type="component" value="Unassembled WGS sequence"/>
</dbReference>
<keyword evidence="6 15" id="KW-0812">Transmembrane</keyword>
<evidence type="ECO:0000256" key="3">
    <source>
        <dbReference type="ARBA" id="ARBA00022448"/>
    </source>
</evidence>
<dbReference type="PROSITE" id="PS50999">
    <property type="entry name" value="COX2_TM"/>
    <property type="match status" value="1"/>
</dbReference>
<feature type="domain" description="Cytochrome oxidase subunit II copper A binding" evidence="16">
    <location>
        <begin position="130"/>
        <end position="242"/>
    </location>
</feature>
<dbReference type="InterPro" id="IPR036257">
    <property type="entry name" value="Cyt_c_oxidase_su2_TM_sf"/>
</dbReference>
<evidence type="ECO:0000256" key="7">
    <source>
        <dbReference type="ARBA" id="ARBA00022729"/>
    </source>
</evidence>
<dbReference type="InterPro" id="IPR010514">
    <property type="entry name" value="COX_ARM"/>
</dbReference>
<dbReference type="NCBIfam" id="TIGR01433">
    <property type="entry name" value="CyoA"/>
    <property type="match status" value="1"/>
</dbReference>
<accession>A0A0M7AQH9</accession>
<dbReference type="AlphaFoldDB" id="A0A0M7AQH9"/>
<keyword evidence="13" id="KW-0449">Lipoprotein</keyword>
<evidence type="ECO:0000256" key="12">
    <source>
        <dbReference type="ARBA" id="ARBA00023139"/>
    </source>
</evidence>
<dbReference type="RefSeq" id="WP_055673635.1">
    <property type="nucleotide sequence ID" value="NZ_CXWD01000023.1"/>
</dbReference>
<dbReference type="PROSITE" id="PS50857">
    <property type="entry name" value="COX2_CUA"/>
    <property type="match status" value="1"/>
</dbReference>
<organism evidence="18 19">
    <name type="scientific">Roseibium alexandrii</name>
    <dbReference type="NCBI Taxonomy" id="388408"/>
    <lineage>
        <taxon>Bacteria</taxon>
        <taxon>Pseudomonadati</taxon>
        <taxon>Pseudomonadota</taxon>
        <taxon>Alphaproteobacteria</taxon>
        <taxon>Hyphomicrobiales</taxon>
        <taxon>Stappiaceae</taxon>
        <taxon>Roseibium</taxon>
    </lineage>
</organism>
<keyword evidence="8 14" id="KW-0249">Electron transport</keyword>
<keyword evidence="7" id="KW-0732">Signal</keyword>
<dbReference type="InterPro" id="IPR045187">
    <property type="entry name" value="CcO_II"/>
</dbReference>
<dbReference type="EMBL" id="CXWD01000023">
    <property type="protein sequence ID" value="CTQ75834.1"/>
    <property type="molecule type" value="Genomic_DNA"/>
</dbReference>
<evidence type="ECO:0000256" key="14">
    <source>
        <dbReference type="PIRNR" id="PIRNR000292"/>
    </source>
</evidence>
<feature type="domain" description="Cytochrome oxidase subunit II transmembrane region profile" evidence="17">
    <location>
        <begin position="26"/>
        <end position="124"/>
    </location>
</feature>
<dbReference type="PANTHER" id="PTHR22888:SF18">
    <property type="entry name" value="CYTOCHROME BO(3) UBIQUINOL OXIDASE SUBUNIT 2"/>
    <property type="match status" value="1"/>
</dbReference>
<dbReference type="Gene3D" id="1.10.287.90">
    <property type="match status" value="1"/>
</dbReference>
<dbReference type="Pfam" id="PF06481">
    <property type="entry name" value="COX_ARM"/>
    <property type="match status" value="1"/>
</dbReference>
<evidence type="ECO:0000256" key="2">
    <source>
        <dbReference type="ARBA" id="ARBA00007866"/>
    </source>
</evidence>
<dbReference type="GO" id="GO:0016682">
    <property type="term" value="F:oxidoreductase activity, acting on diphenols and related substances as donors, oxygen as acceptor"/>
    <property type="evidence" value="ECO:0007669"/>
    <property type="project" value="InterPro"/>
</dbReference>
<keyword evidence="3 14" id="KW-0813">Transport</keyword>
<dbReference type="InterPro" id="IPR002429">
    <property type="entry name" value="CcO_II-like_C"/>
</dbReference>
<feature type="transmembrane region" description="Helical" evidence="15">
    <location>
        <begin position="48"/>
        <end position="72"/>
    </location>
</feature>
<dbReference type="PIRSF" id="PIRSF000292">
    <property type="entry name" value="Ubi_od_II"/>
    <property type="match status" value="1"/>
</dbReference>
<dbReference type="GO" id="GO:0042773">
    <property type="term" value="P:ATP synthesis coupled electron transport"/>
    <property type="evidence" value="ECO:0007669"/>
    <property type="project" value="TreeGrafter"/>
</dbReference>
<feature type="transmembrane region" description="Helical" evidence="15">
    <location>
        <begin position="92"/>
        <end position="114"/>
    </location>
</feature>
<evidence type="ECO:0000259" key="17">
    <source>
        <dbReference type="PROSITE" id="PS50999"/>
    </source>
</evidence>
<dbReference type="GO" id="GO:0009486">
    <property type="term" value="F:cytochrome bo3 ubiquinol oxidase activity"/>
    <property type="evidence" value="ECO:0007669"/>
    <property type="project" value="InterPro"/>
</dbReference>
<comment type="similarity">
    <text evidence="2 14">Belongs to the cytochrome c oxidase subunit 2 family.</text>
</comment>
<gene>
    <name evidence="18" type="primary">cyoA</name>
    <name evidence="18" type="ORF">LAX5112_04377</name>
</gene>
<evidence type="ECO:0000313" key="18">
    <source>
        <dbReference type="EMBL" id="CTQ75834.1"/>
    </source>
</evidence>
<evidence type="ECO:0000256" key="6">
    <source>
        <dbReference type="ARBA" id="ARBA00022692"/>
    </source>
</evidence>
<keyword evidence="12" id="KW-0564">Palmitate</keyword>
<evidence type="ECO:0000256" key="10">
    <source>
        <dbReference type="ARBA" id="ARBA00023002"/>
    </source>
</evidence>
<keyword evidence="11 14" id="KW-0472">Membrane</keyword>
<dbReference type="GO" id="GO:0005507">
    <property type="term" value="F:copper ion binding"/>
    <property type="evidence" value="ECO:0007669"/>
    <property type="project" value="InterPro"/>
</dbReference>
<keyword evidence="10 14" id="KW-0560">Oxidoreductase</keyword>
<reference evidence="19" key="1">
    <citation type="submission" date="2015-07" db="EMBL/GenBank/DDBJ databases">
        <authorList>
            <person name="Rodrigo-Torres Lidia"/>
            <person name="Arahal R.David."/>
        </authorList>
    </citation>
    <scope>NUCLEOTIDE SEQUENCE [LARGE SCALE GENOMIC DNA]</scope>
    <source>
        <strain evidence="19">CECT 5112</strain>
    </source>
</reference>
<protein>
    <recommendedName>
        <fullName evidence="14">Ubiquinol oxidase subunit 2</fullName>
    </recommendedName>
</protein>
<dbReference type="InterPro" id="IPR008972">
    <property type="entry name" value="Cupredoxin"/>
</dbReference>